<evidence type="ECO:0000313" key="2">
    <source>
        <dbReference type="EMBL" id="KGN49768.1"/>
    </source>
</evidence>
<feature type="region of interest" description="Disordered" evidence="1">
    <location>
        <begin position="1"/>
        <end position="34"/>
    </location>
</feature>
<keyword evidence="3" id="KW-1185">Reference proteome</keyword>
<dbReference type="EMBL" id="CM002926">
    <property type="protein sequence ID" value="KGN49768.1"/>
    <property type="molecule type" value="Genomic_DNA"/>
</dbReference>
<evidence type="ECO:0000313" key="3">
    <source>
        <dbReference type="Proteomes" id="UP000029981"/>
    </source>
</evidence>
<dbReference type="AlphaFoldDB" id="A0A0A0KJK8"/>
<reference evidence="2 3" key="1">
    <citation type="journal article" date="2009" name="Nat. Genet.">
        <title>The genome of the cucumber, Cucumis sativus L.</title>
        <authorList>
            <person name="Huang S."/>
            <person name="Li R."/>
            <person name="Zhang Z."/>
            <person name="Li L."/>
            <person name="Gu X."/>
            <person name="Fan W."/>
            <person name="Lucas W.J."/>
            <person name="Wang X."/>
            <person name="Xie B."/>
            <person name="Ni P."/>
            <person name="Ren Y."/>
            <person name="Zhu H."/>
            <person name="Li J."/>
            <person name="Lin K."/>
            <person name="Jin W."/>
            <person name="Fei Z."/>
            <person name="Li G."/>
            <person name="Staub J."/>
            <person name="Kilian A."/>
            <person name="van der Vossen E.A."/>
            <person name="Wu Y."/>
            <person name="Guo J."/>
            <person name="He J."/>
            <person name="Jia Z."/>
            <person name="Ren Y."/>
            <person name="Tian G."/>
            <person name="Lu Y."/>
            <person name="Ruan J."/>
            <person name="Qian W."/>
            <person name="Wang M."/>
            <person name="Huang Q."/>
            <person name="Li B."/>
            <person name="Xuan Z."/>
            <person name="Cao J."/>
            <person name="Asan"/>
            <person name="Wu Z."/>
            <person name="Zhang J."/>
            <person name="Cai Q."/>
            <person name="Bai Y."/>
            <person name="Zhao B."/>
            <person name="Han Y."/>
            <person name="Li Y."/>
            <person name="Li X."/>
            <person name="Wang S."/>
            <person name="Shi Q."/>
            <person name="Liu S."/>
            <person name="Cho W.K."/>
            <person name="Kim J.Y."/>
            <person name="Xu Y."/>
            <person name="Heller-Uszynska K."/>
            <person name="Miao H."/>
            <person name="Cheng Z."/>
            <person name="Zhang S."/>
            <person name="Wu J."/>
            <person name="Yang Y."/>
            <person name="Kang H."/>
            <person name="Li M."/>
            <person name="Liang H."/>
            <person name="Ren X."/>
            <person name="Shi Z."/>
            <person name="Wen M."/>
            <person name="Jian M."/>
            <person name="Yang H."/>
            <person name="Zhang G."/>
            <person name="Yang Z."/>
            <person name="Chen R."/>
            <person name="Liu S."/>
            <person name="Li J."/>
            <person name="Ma L."/>
            <person name="Liu H."/>
            <person name="Zhou Y."/>
            <person name="Zhao J."/>
            <person name="Fang X."/>
            <person name="Li G."/>
            <person name="Fang L."/>
            <person name="Li Y."/>
            <person name="Liu D."/>
            <person name="Zheng H."/>
            <person name="Zhang Y."/>
            <person name="Qin N."/>
            <person name="Li Z."/>
            <person name="Yang G."/>
            <person name="Yang S."/>
            <person name="Bolund L."/>
            <person name="Kristiansen K."/>
            <person name="Zheng H."/>
            <person name="Li S."/>
            <person name="Zhang X."/>
            <person name="Yang H."/>
            <person name="Wang J."/>
            <person name="Sun R."/>
            <person name="Zhang B."/>
            <person name="Jiang S."/>
            <person name="Wang J."/>
            <person name="Du Y."/>
            <person name="Li S."/>
        </authorList>
    </citation>
    <scope>NUCLEOTIDE SEQUENCE [LARGE SCALE GENOMIC DNA]</scope>
    <source>
        <strain evidence="3">cv. 9930</strain>
    </source>
</reference>
<gene>
    <name evidence="2" type="ORF">Csa_5G114650</name>
</gene>
<reference evidence="2 3" key="2">
    <citation type="journal article" date="2009" name="PLoS ONE">
        <title>An integrated genetic and cytogenetic map of the cucumber genome.</title>
        <authorList>
            <person name="Ren Y."/>
            <person name="Zhang Z."/>
            <person name="Liu J."/>
            <person name="Staub J.E."/>
            <person name="Han Y."/>
            <person name="Cheng Z."/>
            <person name="Li X."/>
            <person name="Lu J."/>
            <person name="Miao H."/>
            <person name="Kang H."/>
            <person name="Xie B."/>
            <person name="Gu X."/>
            <person name="Wang X."/>
            <person name="Du Y."/>
            <person name="Jin W."/>
            <person name="Huang S."/>
        </authorList>
    </citation>
    <scope>NUCLEOTIDE SEQUENCE [LARGE SCALE GENOMIC DNA]</scope>
    <source>
        <strain evidence="3">cv. 9930</strain>
    </source>
</reference>
<organism evidence="2 3">
    <name type="scientific">Cucumis sativus</name>
    <name type="common">Cucumber</name>
    <dbReference type="NCBI Taxonomy" id="3659"/>
    <lineage>
        <taxon>Eukaryota</taxon>
        <taxon>Viridiplantae</taxon>
        <taxon>Streptophyta</taxon>
        <taxon>Embryophyta</taxon>
        <taxon>Tracheophyta</taxon>
        <taxon>Spermatophyta</taxon>
        <taxon>Magnoliopsida</taxon>
        <taxon>eudicotyledons</taxon>
        <taxon>Gunneridae</taxon>
        <taxon>Pentapetalae</taxon>
        <taxon>rosids</taxon>
        <taxon>fabids</taxon>
        <taxon>Cucurbitales</taxon>
        <taxon>Cucurbitaceae</taxon>
        <taxon>Benincaseae</taxon>
        <taxon>Cucumis</taxon>
    </lineage>
</organism>
<name>A0A0A0KJK8_CUCSA</name>
<proteinExistence type="predicted"/>
<reference evidence="2 3" key="4">
    <citation type="journal article" date="2011" name="BMC Genomics">
        <title>RNA-Seq improves annotation of protein-coding genes in the cucumber genome.</title>
        <authorList>
            <person name="Li Z."/>
            <person name="Zhang Z."/>
            <person name="Yan P."/>
            <person name="Huang S."/>
            <person name="Fei Z."/>
            <person name="Lin K."/>
        </authorList>
    </citation>
    <scope>NUCLEOTIDE SEQUENCE [LARGE SCALE GENOMIC DNA]</scope>
    <source>
        <strain evidence="3">cv. 9930</strain>
    </source>
</reference>
<sequence>MPGTYLTISSAQPDNDNFPVGFPSTSGDSSSHLDLRGDTQCYEELIGSVVEATNGRSKQQWEAAKQDYYGNHSSVVRDSFVSGNSVADPLIQSANQNIHNQYYLKHNVLFTT</sequence>
<protein>
    <submittedName>
        <fullName evidence="2">Uncharacterized protein</fullName>
    </submittedName>
</protein>
<evidence type="ECO:0000256" key="1">
    <source>
        <dbReference type="SAM" id="MobiDB-lite"/>
    </source>
</evidence>
<dbReference type="Gramene" id="KGN49768">
    <property type="protein sequence ID" value="KGN49768"/>
    <property type="gene ID" value="Csa_5G114650"/>
</dbReference>
<accession>A0A0A0KJK8</accession>
<reference evidence="2 3" key="3">
    <citation type="journal article" date="2010" name="BMC Genomics">
        <title>Transcriptome sequencing and comparative analysis of cucumber flowers with different sex types.</title>
        <authorList>
            <person name="Guo S."/>
            <person name="Zheng Y."/>
            <person name="Joung J.G."/>
            <person name="Liu S."/>
            <person name="Zhang Z."/>
            <person name="Crasta O.R."/>
            <person name="Sobral B.W."/>
            <person name="Xu Y."/>
            <person name="Huang S."/>
            <person name="Fei Z."/>
        </authorList>
    </citation>
    <scope>NUCLEOTIDE SEQUENCE [LARGE SCALE GENOMIC DNA]</scope>
    <source>
        <strain evidence="3">cv. 9930</strain>
    </source>
</reference>
<feature type="compositionally biased region" description="Polar residues" evidence="1">
    <location>
        <begin position="1"/>
        <end position="15"/>
    </location>
</feature>
<dbReference type="Proteomes" id="UP000029981">
    <property type="component" value="Chromosome 5"/>
</dbReference>